<feature type="domain" description="RecA-like N-terminal" evidence="1">
    <location>
        <begin position="31"/>
        <end position="119"/>
    </location>
</feature>
<accession>A0A564ZMN8</accession>
<dbReference type="AlphaFoldDB" id="A0A564ZMN8"/>
<reference evidence="2 3" key="1">
    <citation type="submission" date="2019-07" db="EMBL/GenBank/DDBJ databases">
        <authorList>
            <person name="Cremers G."/>
        </authorList>
    </citation>
    <scope>NUCLEOTIDE SEQUENCE [LARGE SCALE GENOMIC DNA]</scope>
</reference>
<dbReference type="SUPFAM" id="SSF52540">
    <property type="entry name" value="P-loop containing nucleoside triphosphate hydrolases"/>
    <property type="match status" value="1"/>
</dbReference>
<organism evidence="2 3">
    <name type="scientific">Candidatus Methylomirabilis lanthanidiphila</name>
    <dbReference type="NCBI Taxonomy" id="2211376"/>
    <lineage>
        <taxon>Bacteria</taxon>
        <taxon>Candidatus Methylomirabilota</taxon>
        <taxon>Candidatus Methylomirabilia</taxon>
        <taxon>Candidatus Methylomirabilales</taxon>
        <taxon>Candidatus Methylomirabilaceae</taxon>
        <taxon>Candidatus Methylomirabilis</taxon>
    </lineage>
</organism>
<sequence>MYSNKSYSSYALSSRRATSEQGDGWSLEQVAGRMVEISGEGATAPLTLALGLVLQAQQQNEPVVWITRDDSLFYPPDAAEGGVDLDILTIVRVPDNRAVARAADQLVRFGAFGLVVLDLGAQPDLPVPLQTRLVGLASKHQTALLCLTTKEDEAPSLGPLVSLRVTARRERLADDRFMCELTVLKDKRRGPTWRHMEICHGPAGLR</sequence>
<dbReference type="Gene3D" id="3.40.50.300">
    <property type="entry name" value="P-loop containing nucleotide triphosphate hydrolases"/>
    <property type="match status" value="1"/>
</dbReference>
<dbReference type="Proteomes" id="UP000334340">
    <property type="component" value="Unassembled WGS sequence"/>
</dbReference>
<protein>
    <submittedName>
        <fullName evidence="2">Protein RecA</fullName>
    </submittedName>
</protein>
<name>A0A564ZMN8_9BACT</name>
<dbReference type="InterPro" id="IPR049428">
    <property type="entry name" value="RecA-like_N"/>
</dbReference>
<dbReference type="InterPro" id="IPR027417">
    <property type="entry name" value="P-loop_NTPase"/>
</dbReference>
<dbReference type="Pfam" id="PF00154">
    <property type="entry name" value="RecA_N"/>
    <property type="match status" value="1"/>
</dbReference>
<keyword evidence="3" id="KW-1185">Reference proteome</keyword>
<proteinExistence type="predicted"/>
<evidence type="ECO:0000313" key="3">
    <source>
        <dbReference type="Proteomes" id="UP000334340"/>
    </source>
</evidence>
<dbReference type="EMBL" id="CABIKM010000037">
    <property type="protein sequence ID" value="VUZ85912.1"/>
    <property type="molecule type" value="Genomic_DNA"/>
</dbReference>
<gene>
    <name evidence="2" type="primary">recA</name>
    <name evidence="2" type="ORF">MELA_02299</name>
</gene>
<evidence type="ECO:0000313" key="2">
    <source>
        <dbReference type="EMBL" id="VUZ85912.1"/>
    </source>
</evidence>
<evidence type="ECO:0000259" key="1">
    <source>
        <dbReference type="Pfam" id="PF00154"/>
    </source>
</evidence>